<organism evidence="1">
    <name type="scientific">uncultured euryarchaeote Alv-FOS5</name>
    <dbReference type="NCBI Taxonomy" id="337891"/>
    <lineage>
        <taxon>Archaea</taxon>
        <taxon>Methanobacteriati</taxon>
        <taxon>Methanobacteriota</taxon>
        <taxon>environmental samples</taxon>
    </lineage>
</organism>
<accession>Q3SB98</accession>
<name>Q3SB98_9EURY</name>
<dbReference type="AlphaFoldDB" id="Q3SB98"/>
<evidence type="ECO:0000313" key="1">
    <source>
        <dbReference type="EMBL" id="AAZ32112.1"/>
    </source>
</evidence>
<sequence length="81" mass="9411">MEREFRQRREKPNYKTLSEETYTYGNGNFIEVARKEVDGNEFISISKGRTLPDGTKRYKGGIGFPDDAELKAFIIQTLQEM</sequence>
<reference evidence="1" key="1">
    <citation type="journal article" date="2006" name="FEMS Microbiol. Ecol.">
        <title>Uncultured Archaea in a hydrothermal microbial assemblage: phylogenetic diversity and characterization of a genome fragment from a euryarchaeote.</title>
        <authorList>
            <person name="Moussard H."/>
            <person name="Moreira D."/>
            <person name="Cambon-Bonavita M.A."/>
            <person name="Lopez-Garcia P."/>
            <person name="Jeanthon C."/>
        </authorList>
    </citation>
    <scope>NUCLEOTIDE SEQUENCE</scope>
</reference>
<proteinExistence type="predicted"/>
<dbReference type="EMBL" id="DQ078753">
    <property type="protein sequence ID" value="AAZ32112.1"/>
    <property type="molecule type" value="Genomic_DNA"/>
</dbReference>
<protein>
    <submittedName>
        <fullName evidence="1">Uncharacterized protein</fullName>
    </submittedName>
</protein>